<evidence type="ECO:0000313" key="5">
    <source>
        <dbReference type="Proteomes" id="UP001158576"/>
    </source>
</evidence>
<evidence type="ECO:0000256" key="1">
    <source>
        <dbReference type="SAM" id="Coils"/>
    </source>
</evidence>
<feature type="coiled-coil region" evidence="1">
    <location>
        <begin position="1"/>
        <end position="28"/>
    </location>
</feature>
<evidence type="ECO:0000313" key="4">
    <source>
        <dbReference type="EMBL" id="CAG5079552.1"/>
    </source>
</evidence>
<name>A0ABN7RML8_OIKDI</name>
<evidence type="ECO:0000256" key="2">
    <source>
        <dbReference type="SAM" id="MobiDB-lite"/>
    </source>
</evidence>
<sequence length="919" mass="105489">MNDRLAFLEELEEELKKVEELVHEIEAPVINLKSANDANETEEELFVLPDHEKVNSTWTCEAKHHTCVRFFEEYKHWKDAQKHCHLHKSHLARIYDENYLHFLDTFRNRQRDINGFNASAWPEGTLRPEGMEPVSAYSEFWVYYNDIKKDSEGNYRIDRWNVNDGTNKTHDFRRRRQADDEEEDDPYPADNFLNDGSKGNNFDWDDIDEQGMWADDDPNSLDPNDDDCVYLNKDLKLGDTRCDVDEKFFICQTLPRNSVFHVYHQVFSEECNPSDPDCDFFRIEDIIALRNNERCESVDSDDCFIFKGPSGNRNNATSWLNMKPFRYLENQGGLYFKMQWTPGFDLSCNQRSYECVEKKHGHFITWYQEENPFTNTTSPDTARNDDERDAINNERARIFPQNVTFFPGKNFEEIFGGEFKECDGLAFNGLGFGMDQSSLFTGILNYEQFYQVGATTAFRAQSDSSSSDTGCPEDQIGSKGGKKGAKGRLFGEQEFDTDYNWGKPVHGIDLWISKMPFPSQGTYNCTSDLYGDYQGFMNGTQQNSNDTSAAENFLAFTCRMPPPPEEIPPPTIVPEVPYVPGAAETLGAAAGGALGGSLVGTLAIKAAPKTQVFFQEAAKGFALWLNKKFFAMPEMKTKSTAYHPEPKKPKSHAKTQYLDPSLLIEEHLHRQGFKKYLNENGEVENQVKIDDENIPEEVDISDIDINEEDVDFSEDIAGNEHDDEQEEHDGKPLLKDFSTNIDLLDYVDFHDWEDDTDETEQKVYVDVEEIEKTTEMAKRIGELDRACEPRCDLLPGSTSFSSFYPKKVPKNIEGTIKAKAKDFLLKISVDLVQKVNTKLLPVEELEQINFDRILFPPEKFDAQLQAYMYPDQETQPFGMSPTLPGFWVTKKLNTKEDLRTHMVKINTESSEEGSEKDQE</sequence>
<evidence type="ECO:0000259" key="3">
    <source>
        <dbReference type="SMART" id="SM00034"/>
    </source>
</evidence>
<proteinExistence type="predicted"/>
<gene>
    <name evidence="4" type="ORF">OKIOD_LOCUS838</name>
</gene>
<dbReference type="SUPFAM" id="SSF56436">
    <property type="entry name" value="C-type lectin-like"/>
    <property type="match status" value="1"/>
</dbReference>
<keyword evidence="5" id="KW-1185">Reference proteome</keyword>
<feature type="region of interest" description="Disordered" evidence="2">
    <location>
        <begin position="171"/>
        <end position="199"/>
    </location>
</feature>
<dbReference type="Proteomes" id="UP001158576">
    <property type="component" value="Chromosome PAR"/>
</dbReference>
<accession>A0ABN7RML8</accession>
<dbReference type="InterPro" id="IPR016186">
    <property type="entry name" value="C-type_lectin-like/link_sf"/>
</dbReference>
<dbReference type="EMBL" id="OU015568">
    <property type="protein sequence ID" value="CAG5079552.1"/>
    <property type="molecule type" value="Genomic_DNA"/>
</dbReference>
<dbReference type="SMART" id="SM00034">
    <property type="entry name" value="CLECT"/>
    <property type="match status" value="1"/>
</dbReference>
<feature type="domain" description="C-type lectin" evidence="3">
    <location>
        <begin position="54"/>
        <end position="252"/>
    </location>
</feature>
<reference evidence="4 5" key="1">
    <citation type="submission" date="2021-04" db="EMBL/GenBank/DDBJ databases">
        <authorList>
            <person name="Bliznina A."/>
        </authorList>
    </citation>
    <scope>NUCLEOTIDE SEQUENCE [LARGE SCALE GENOMIC DNA]</scope>
</reference>
<feature type="region of interest" description="Disordered" evidence="2">
    <location>
        <begin position="461"/>
        <end position="485"/>
    </location>
</feature>
<dbReference type="CDD" id="cd00037">
    <property type="entry name" value="CLECT"/>
    <property type="match status" value="1"/>
</dbReference>
<protein>
    <submittedName>
        <fullName evidence="4">Oidioi.mRNA.OKI2018_I69.PAR.g9280.t1.cds</fullName>
    </submittedName>
</protein>
<keyword evidence="1" id="KW-0175">Coiled coil</keyword>
<dbReference type="InterPro" id="IPR016187">
    <property type="entry name" value="CTDL_fold"/>
</dbReference>
<dbReference type="InterPro" id="IPR001304">
    <property type="entry name" value="C-type_lectin-like"/>
</dbReference>
<dbReference type="Gene3D" id="3.10.100.10">
    <property type="entry name" value="Mannose-Binding Protein A, subunit A"/>
    <property type="match status" value="1"/>
</dbReference>
<organism evidence="4 5">
    <name type="scientific">Oikopleura dioica</name>
    <name type="common">Tunicate</name>
    <dbReference type="NCBI Taxonomy" id="34765"/>
    <lineage>
        <taxon>Eukaryota</taxon>
        <taxon>Metazoa</taxon>
        <taxon>Chordata</taxon>
        <taxon>Tunicata</taxon>
        <taxon>Appendicularia</taxon>
        <taxon>Copelata</taxon>
        <taxon>Oikopleuridae</taxon>
        <taxon>Oikopleura</taxon>
    </lineage>
</organism>